<dbReference type="SMART" id="SM00529">
    <property type="entry name" value="HTH_DTXR"/>
    <property type="match status" value="1"/>
</dbReference>
<dbReference type="EMBL" id="CP048000">
    <property type="protein sequence ID" value="QHQ61710.1"/>
    <property type="molecule type" value="Genomic_DNA"/>
</dbReference>
<keyword evidence="5" id="KW-0678">Repressor</keyword>
<dbReference type="Gene3D" id="1.10.60.10">
    <property type="entry name" value="Iron dependent repressor, metal binding and dimerisation domain"/>
    <property type="match status" value="1"/>
</dbReference>
<dbReference type="GO" id="GO:0046983">
    <property type="term" value="F:protein dimerization activity"/>
    <property type="evidence" value="ECO:0007669"/>
    <property type="project" value="InterPro"/>
</dbReference>
<evidence type="ECO:0000256" key="8">
    <source>
        <dbReference type="ARBA" id="ARBA00023159"/>
    </source>
</evidence>
<organism evidence="13 14">
    <name type="scientific">Anaerocolumna sedimenticola</name>
    <dbReference type="NCBI Taxonomy" id="2696063"/>
    <lineage>
        <taxon>Bacteria</taxon>
        <taxon>Bacillati</taxon>
        <taxon>Bacillota</taxon>
        <taxon>Clostridia</taxon>
        <taxon>Lachnospirales</taxon>
        <taxon>Lachnospiraceae</taxon>
        <taxon>Anaerocolumna</taxon>
    </lineage>
</organism>
<dbReference type="PANTHER" id="PTHR33238">
    <property type="entry name" value="IRON (METAL) DEPENDENT REPRESSOR, DTXR FAMILY"/>
    <property type="match status" value="1"/>
</dbReference>
<dbReference type="SUPFAM" id="SSF47979">
    <property type="entry name" value="Iron-dependent repressor protein, dimerization domain"/>
    <property type="match status" value="1"/>
</dbReference>
<dbReference type="SUPFAM" id="SSF46785">
    <property type="entry name" value="Winged helix' DNA-binding domain"/>
    <property type="match status" value="1"/>
</dbReference>
<dbReference type="InterPro" id="IPR022687">
    <property type="entry name" value="HTH_DTXR"/>
</dbReference>
<dbReference type="InterPro" id="IPR036421">
    <property type="entry name" value="Fe_dep_repressor_sf"/>
</dbReference>
<dbReference type="InterPro" id="IPR001367">
    <property type="entry name" value="Fe_dep_repressor"/>
</dbReference>
<keyword evidence="7" id="KW-0238">DNA-binding</keyword>
<accession>A0A6P1TKH9</accession>
<feature type="domain" description="HTH dtxR-type" evidence="12">
    <location>
        <begin position="20"/>
        <end position="81"/>
    </location>
</feature>
<evidence type="ECO:0000313" key="14">
    <source>
        <dbReference type="Proteomes" id="UP000464314"/>
    </source>
</evidence>
<dbReference type="Pfam" id="PF01325">
    <property type="entry name" value="Fe_dep_repress"/>
    <property type="match status" value="1"/>
</dbReference>
<dbReference type="PANTHER" id="PTHR33238:SF11">
    <property type="entry name" value="TRANSCRIPTIONAL REGULATOR MNTR"/>
    <property type="match status" value="1"/>
</dbReference>
<dbReference type="InterPro" id="IPR050536">
    <property type="entry name" value="DtxR_MntR_Metal-Reg"/>
</dbReference>
<keyword evidence="14" id="KW-1185">Reference proteome</keyword>
<evidence type="ECO:0000256" key="11">
    <source>
        <dbReference type="ARBA" id="ARBA00032593"/>
    </source>
</evidence>
<comment type="similarity">
    <text evidence="2">Belongs to the DtxR/MntR family.</text>
</comment>
<evidence type="ECO:0000313" key="13">
    <source>
        <dbReference type="EMBL" id="QHQ61710.1"/>
    </source>
</evidence>
<keyword evidence="6" id="KW-0805">Transcription regulation</keyword>
<evidence type="ECO:0000256" key="4">
    <source>
        <dbReference type="ARBA" id="ARBA00022490"/>
    </source>
</evidence>
<evidence type="ECO:0000256" key="7">
    <source>
        <dbReference type="ARBA" id="ARBA00023125"/>
    </source>
</evidence>
<evidence type="ECO:0000256" key="3">
    <source>
        <dbReference type="ARBA" id="ARBA00011738"/>
    </source>
</evidence>
<dbReference type="AlphaFoldDB" id="A0A6P1TKH9"/>
<reference evidence="13 14" key="1">
    <citation type="submission" date="2020-01" db="EMBL/GenBank/DDBJ databases">
        <title>Genome analysis of Anaerocolumna sp. CBA3638.</title>
        <authorList>
            <person name="Kim J."/>
            <person name="Roh S.W."/>
        </authorList>
    </citation>
    <scope>NUCLEOTIDE SEQUENCE [LARGE SCALE GENOMIC DNA]</scope>
    <source>
        <strain evidence="13 14">CBA3638</strain>
    </source>
</reference>
<dbReference type="Gene3D" id="1.10.10.10">
    <property type="entry name" value="Winged helix-like DNA-binding domain superfamily/Winged helix DNA-binding domain"/>
    <property type="match status" value="1"/>
</dbReference>
<gene>
    <name evidence="13" type="ORF">Ana3638_13775</name>
</gene>
<keyword evidence="9" id="KW-0804">Transcription</keyword>
<evidence type="ECO:0000256" key="2">
    <source>
        <dbReference type="ARBA" id="ARBA00007871"/>
    </source>
</evidence>
<evidence type="ECO:0000256" key="10">
    <source>
        <dbReference type="ARBA" id="ARBA00023211"/>
    </source>
</evidence>
<evidence type="ECO:0000259" key="12">
    <source>
        <dbReference type="PROSITE" id="PS50944"/>
    </source>
</evidence>
<dbReference type="GO" id="GO:0005737">
    <property type="term" value="C:cytoplasm"/>
    <property type="evidence" value="ECO:0007669"/>
    <property type="project" value="UniProtKB-SubCell"/>
</dbReference>
<keyword evidence="8" id="KW-0010">Activator</keyword>
<dbReference type="RefSeq" id="WP_161838535.1">
    <property type="nucleotide sequence ID" value="NZ_CP048000.1"/>
</dbReference>
<keyword evidence="4" id="KW-0963">Cytoplasm</keyword>
<evidence type="ECO:0000256" key="6">
    <source>
        <dbReference type="ARBA" id="ARBA00023015"/>
    </source>
</evidence>
<dbReference type="GO" id="GO:0003677">
    <property type="term" value="F:DNA binding"/>
    <property type="evidence" value="ECO:0007669"/>
    <property type="project" value="UniProtKB-KW"/>
</dbReference>
<dbReference type="InterPro" id="IPR036388">
    <property type="entry name" value="WH-like_DNA-bd_sf"/>
</dbReference>
<proteinExistence type="inferred from homology"/>
<dbReference type="Pfam" id="PF02742">
    <property type="entry name" value="Fe_dep_repr_C"/>
    <property type="match status" value="1"/>
</dbReference>
<dbReference type="KEGG" id="anr:Ana3638_13775"/>
<evidence type="ECO:0000256" key="1">
    <source>
        <dbReference type="ARBA" id="ARBA00004496"/>
    </source>
</evidence>
<dbReference type="Proteomes" id="UP000464314">
    <property type="component" value="Chromosome"/>
</dbReference>
<dbReference type="InterPro" id="IPR036390">
    <property type="entry name" value="WH_DNA-bd_sf"/>
</dbReference>
<dbReference type="GO" id="GO:0003700">
    <property type="term" value="F:DNA-binding transcription factor activity"/>
    <property type="evidence" value="ECO:0007669"/>
    <property type="project" value="InterPro"/>
</dbReference>
<comment type="subcellular location">
    <subcellularLocation>
        <location evidence="1">Cytoplasm</location>
    </subcellularLocation>
</comment>
<dbReference type="InterPro" id="IPR022689">
    <property type="entry name" value="Iron_dep_repressor"/>
</dbReference>
<name>A0A6P1TKH9_9FIRM</name>
<protein>
    <recommendedName>
        <fullName evidence="11">Manganese transport regulator</fullName>
    </recommendedName>
</protein>
<evidence type="ECO:0000256" key="5">
    <source>
        <dbReference type="ARBA" id="ARBA00022491"/>
    </source>
</evidence>
<comment type="subunit">
    <text evidence="3">Homodimer.</text>
</comment>
<dbReference type="PROSITE" id="PS50944">
    <property type="entry name" value="HTH_DTXR"/>
    <property type="match status" value="1"/>
</dbReference>
<sequence>MQEQEFFTFREYMRKDQELLSASAEDYMEMIYRLSEENGFTRVNDLAAALNVQPPSVTKMIQKLADINLLKYEKYGVIMLETSGAEIGKALLNRHNLIERFLTLLNIKDGLLESTEKMEHTISNEILLGIRDFIDFFDSNPQVRDSFFNFRNSKDKR</sequence>
<evidence type="ECO:0000256" key="9">
    <source>
        <dbReference type="ARBA" id="ARBA00023163"/>
    </source>
</evidence>
<keyword evidence="10" id="KW-0464">Manganese</keyword>
<dbReference type="GO" id="GO:0046914">
    <property type="term" value="F:transition metal ion binding"/>
    <property type="evidence" value="ECO:0007669"/>
    <property type="project" value="InterPro"/>
</dbReference>